<keyword evidence="1" id="KW-0812">Transmembrane</keyword>
<accession>A0A7Z2YD45</accession>
<feature type="transmembrane region" description="Helical" evidence="1">
    <location>
        <begin position="218"/>
        <end position="235"/>
    </location>
</feature>
<dbReference type="AlphaFoldDB" id="A0A7Z2YD45"/>
<dbReference type="EMBL" id="CP047475">
    <property type="protein sequence ID" value="QIA62988.1"/>
    <property type="molecule type" value="Genomic_DNA"/>
</dbReference>
<gene>
    <name evidence="2" type="ORF">GT360_05415</name>
</gene>
<proteinExistence type="predicted"/>
<feature type="transmembrane region" description="Helical" evidence="1">
    <location>
        <begin position="149"/>
        <end position="172"/>
    </location>
</feature>
<feature type="transmembrane region" description="Helical" evidence="1">
    <location>
        <begin position="92"/>
        <end position="113"/>
    </location>
</feature>
<dbReference type="Proteomes" id="UP000464262">
    <property type="component" value="Chromosome 1"/>
</dbReference>
<organism evidence="2 3">
    <name type="scientific">Vibrio astriarenae</name>
    <dbReference type="NCBI Taxonomy" id="1481923"/>
    <lineage>
        <taxon>Bacteria</taxon>
        <taxon>Pseudomonadati</taxon>
        <taxon>Pseudomonadota</taxon>
        <taxon>Gammaproteobacteria</taxon>
        <taxon>Vibrionales</taxon>
        <taxon>Vibrionaceae</taxon>
        <taxon>Vibrio</taxon>
    </lineage>
</organism>
<keyword evidence="1" id="KW-1133">Transmembrane helix</keyword>
<name>A0A7Z2YD45_9VIBR</name>
<evidence type="ECO:0000256" key="1">
    <source>
        <dbReference type="SAM" id="Phobius"/>
    </source>
</evidence>
<evidence type="ECO:0000313" key="2">
    <source>
        <dbReference type="EMBL" id="QIA62988.1"/>
    </source>
</evidence>
<sequence length="247" mass="27349">MFPILCFVVSILLTILGAKALGVGYEEIPLLTFLVPVLWILPHKRNEAALLVGGMMTYAATLPYQPIALSIGQWILFPLLTVAFSKRSSRKVILITTSILLSLQIAIMVIQHLDSLEGLPLMTALQLASISAIWKALRFKVKHGERWWALGLIIPLGFAGLFHATVVALSIVGMSYAFDFLSRIKNFNWSKLLHWTVPTVGFAALVVSPRVEVPHSILVVWMCLLGTAWATDYILRSIETESVNTPD</sequence>
<reference evidence="2 3" key="1">
    <citation type="submission" date="2020-01" db="EMBL/GenBank/DDBJ databases">
        <title>Whole genome and functional gene identification of agarase of Vibrio HN897.</title>
        <authorList>
            <person name="Liu Y."/>
            <person name="Zhao Z."/>
        </authorList>
    </citation>
    <scope>NUCLEOTIDE SEQUENCE [LARGE SCALE GENOMIC DNA]</scope>
    <source>
        <strain evidence="2 3">HN897</strain>
    </source>
</reference>
<keyword evidence="3" id="KW-1185">Reference proteome</keyword>
<protein>
    <submittedName>
        <fullName evidence="2">Uncharacterized protein</fullName>
    </submittedName>
</protein>
<dbReference type="KEGG" id="vas:GT360_05415"/>
<feature type="transmembrane region" description="Helical" evidence="1">
    <location>
        <begin position="64"/>
        <end position="85"/>
    </location>
</feature>
<keyword evidence="1" id="KW-0472">Membrane</keyword>
<feature type="transmembrane region" description="Helical" evidence="1">
    <location>
        <begin position="119"/>
        <end position="137"/>
    </location>
</feature>
<evidence type="ECO:0000313" key="3">
    <source>
        <dbReference type="Proteomes" id="UP000464262"/>
    </source>
</evidence>
<feature type="transmembrane region" description="Helical" evidence="1">
    <location>
        <begin position="192"/>
        <end position="211"/>
    </location>
</feature>
<dbReference type="RefSeq" id="WP_164647888.1">
    <property type="nucleotide sequence ID" value="NZ_CP047475.1"/>
</dbReference>